<accession>A0A9K3GGM7</accession>
<evidence type="ECO:0000256" key="1">
    <source>
        <dbReference type="SAM" id="MobiDB-lite"/>
    </source>
</evidence>
<sequence length="422" mass="46244">MMDRHRRPRSAAPRRRKKLMYSPQGAGLGSLPNSQPVNEGKSPHPLSRVMSSAQLSPSLSLSASSSDMFSPPSHLQAISPGSVSMTSAGCISVRGYEDSESSTSRYRDHGSRRDRDRGRGRESHAERRQRRQREREEEKERLHMQEILDWRPVNHSLPLSDTRTFWDRVKGHPPAGSGIGQLSSAYHMEEEGVPLTRRKRRLFCAALSVSLAVPMVCGSVVLLLFERLGVSQFVADTTSSLIASVFLPLTLYAALFFTRAMHSLITVPLYTLATLSLAIALSVIVAATNTWGPGIAFLAASGGAAGAVLASLPLSIALWLRAPRRLHRTRRIETLLYWGIVAFASFLCSTLTMLACMIMLPSTVLSLVLGGLAGILWSVYLGYELYLINNRARTNSRVGLAIVAVLCDPVCLCFPKTKVGIM</sequence>
<feature type="transmembrane region" description="Helical" evidence="2">
    <location>
        <begin position="366"/>
        <end position="386"/>
    </location>
</feature>
<dbReference type="AlphaFoldDB" id="A0A9K3GGM7"/>
<keyword evidence="2" id="KW-0472">Membrane</keyword>
<evidence type="ECO:0000313" key="4">
    <source>
        <dbReference type="Proteomes" id="UP000265618"/>
    </source>
</evidence>
<protein>
    <recommendedName>
        <fullName evidence="5">Transmembrane protein</fullName>
    </recommendedName>
</protein>
<dbReference type="EMBL" id="BDIP01000971">
    <property type="protein sequence ID" value="GIQ83234.1"/>
    <property type="molecule type" value="Genomic_DNA"/>
</dbReference>
<evidence type="ECO:0008006" key="5">
    <source>
        <dbReference type="Google" id="ProtNLM"/>
    </source>
</evidence>
<organism evidence="3 4">
    <name type="scientific">Kipferlia bialata</name>
    <dbReference type="NCBI Taxonomy" id="797122"/>
    <lineage>
        <taxon>Eukaryota</taxon>
        <taxon>Metamonada</taxon>
        <taxon>Carpediemonas-like organisms</taxon>
        <taxon>Kipferlia</taxon>
    </lineage>
</organism>
<feature type="transmembrane region" description="Helical" evidence="2">
    <location>
        <begin position="294"/>
        <end position="322"/>
    </location>
</feature>
<feature type="transmembrane region" description="Helical" evidence="2">
    <location>
        <begin position="334"/>
        <end position="360"/>
    </location>
</feature>
<feature type="transmembrane region" description="Helical" evidence="2">
    <location>
        <begin position="202"/>
        <end position="225"/>
    </location>
</feature>
<evidence type="ECO:0000256" key="2">
    <source>
        <dbReference type="SAM" id="Phobius"/>
    </source>
</evidence>
<name>A0A9K3GGM7_9EUKA</name>
<feature type="transmembrane region" description="Helical" evidence="2">
    <location>
        <begin position="269"/>
        <end position="288"/>
    </location>
</feature>
<keyword evidence="2" id="KW-1133">Transmembrane helix</keyword>
<feature type="compositionally biased region" description="Basic and acidic residues" evidence="1">
    <location>
        <begin position="105"/>
        <end position="126"/>
    </location>
</feature>
<feature type="compositionally biased region" description="Low complexity" evidence="1">
    <location>
        <begin position="51"/>
        <end position="73"/>
    </location>
</feature>
<dbReference type="Proteomes" id="UP000265618">
    <property type="component" value="Unassembled WGS sequence"/>
</dbReference>
<comment type="caution">
    <text evidence="3">The sequence shown here is derived from an EMBL/GenBank/DDBJ whole genome shotgun (WGS) entry which is preliminary data.</text>
</comment>
<evidence type="ECO:0000313" key="3">
    <source>
        <dbReference type="EMBL" id="GIQ83234.1"/>
    </source>
</evidence>
<proteinExistence type="predicted"/>
<feature type="region of interest" description="Disordered" evidence="1">
    <location>
        <begin position="94"/>
        <end position="139"/>
    </location>
</feature>
<keyword evidence="2" id="KW-0812">Transmembrane</keyword>
<feature type="region of interest" description="Disordered" evidence="1">
    <location>
        <begin position="1"/>
        <end position="82"/>
    </location>
</feature>
<feature type="compositionally biased region" description="Basic residues" evidence="1">
    <location>
        <begin position="1"/>
        <end position="19"/>
    </location>
</feature>
<keyword evidence="4" id="KW-1185">Reference proteome</keyword>
<reference evidence="3 4" key="1">
    <citation type="journal article" date="2018" name="PLoS ONE">
        <title>The draft genome of Kipferlia bialata reveals reductive genome evolution in fornicate parasites.</title>
        <authorList>
            <person name="Tanifuji G."/>
            <person name="Takabayashi S."/>
            <person name="Kume K."/>
            <person name="Takagi M."/>
            <person name="Nakayama T."/>
            <person name="Kamikawa R."/>
            <person name="Inagaki Y."/>
            <person name="Hashimoto T."/>
        </authorList>
    </citation>
    <scope>NUCLEOTIDE SEQUENCE [LARGE SCALE GENOMIC DNA]</scope>
    <source>
        <strain evidence="3">NY0173</strain>
    </source>
</reference>
<feature type="transmembrane region" description="Helical" evidence="2">
    <location>
        <begin position="237"/>
        <end position="257"/>
    </location>
</feature>
<gene>
    <name evidence="3" type="ORF">KIPB_004525</name>
</gene>